<evidence type="ECO:0000313" key="3">
    <source>
        <dbReference type="Proteomes" id="UP001429984"/>
    </source>
</evidence>
<protein>
    <submittedName>
        <fullName evidence="2">Uncharacterized protein</fullName>
    </submittedName>
</protein>
<proteinExistence type="predicted"/>
<dbReference type="RefSeq" id="WP_194929688.1">
    <property type="nucleotide sequence ID" value="NZ_JADLZT010000002.1"/>
</dbReference>
<gene>
    <name evidence="2" type="ORF">IU514_03490</name>
</gene>
<dbReference type="EMBL" id="JADLZT010000002">
    <property type="protein sequence ID" value="MBF6023085.1"/>
    <property type="molecule type" value="Genomic_DNA"/>
</dbReference>
<name>A0ABS0B7J6_9GAMM</name>
<organism evidence="2 3">
    <name type="scientific">Lysobacter niastensis</name>
    <dbReference type="NCBI Taxonomy" id="380629"/>
    <lineage>
        <taxon>Bacteria</taxon>
        <taxon>Pseudomonadati</taxon>
        <taxon>Pseudomonadota</taxon>
        <taxon>Gammaproteobacteria</taxon>
        <taxon>Lysobacterales</taxon>
        <taxon>Lysobacteraceae</taxon>
        <taxon>Lysobacter</taxon>
    </lineage>
</organism>
<keyword evidence="3" id="KW-1185">Reference proteome</keyword>
<keyword evidence="1" id="KW-0732">Signal</keyword>
<dbReference type="Proteomes" id="UP001429984">
    <property type="component" value="Unassembled WGS sequence"/>
</dbReference>
<comment type="caution">
    <text evidence="2">The sequence shown here is derived from an EMBL/GenBank/DDBJ whole genome shotgun (WGS) entry which is preliminary data.</text>
</comment>
<feature type="chain" id="PRO_5046501684" evidence="1">
    <location>
        <begin position="21"/>
        <end position="123"/>
    </location>
</feature>
<feature type="signal peptide" evidence="1">
    <location>
        <begin position="1"/>
        <end position="20"/>
    </location>
</feature>
<evidence type="ECO:0000313" key="2">
    <source>
        <dbReference type="EMBL" id="MBF6023085.1"/>
    </source>
</evidence>
<reference evidence="2 3" key="1">
    <citation type="submission" date="2020-11" db="EMBL/GenBank/DDBJ databases">
        <title>Draft Genome Sequence and Secondary Metabolite Biosynthetic Potential of the Lysobacter niastensis Type strain DSM 18481.</title>
        <authorList>
            <person name="Turrini P."/>
            <person name="Artuso I."/>
            <person name="Tescari M."/>
            <person name="Lugli G.A."/>
            <person name="Frangipani E."/>
            <person name="Ventura M."/>
            <person name="Visca P."/>
        </authorList>
    </citation>
    <scope>NUCLEOTIDE SEQUENCE [LARGE SCALE GENOMIC DNA]</scope>
    <source>
        <strain evidence="2 3">DSM 18481</strain>
    </source>
</reference>
<sequence>MHTTSRVIAALLLVTGLLFAATAPAQKVVVNGDMWLKSSPEIRKAFLVGAGNMIAMEKAYASKKGTAQPAVGTMAAKAVEGMTLDQVSQRITRWYEANPQRRDVPVMGVIWIDLVKPAAPAGQ</sequence>
<evidence type="ECO:0000256" key="1">
    <source>
        <dbReference type="SAM" id="SignalP"/>
    </source>
</evidence>
<accession>A0ABS0B7J6</accession>